<feature type="transmembrane region" description="Helical" evidence="8">
    <location>
        <begin position="319"/>
        <end position="340"/>
    </location>
</feature>
<dbReference type="GO" id="GO:0022857">
    <property type="term" value="F:transmembrane transporter activity"/>
    <property type="evidence" value="ECO:0007669"/>
    <property type="project" value="InterPro"/>
</dbReference>
<dbReference type="SUPFAM" id="SSF103473">
    <property type="entry name" value="MFS general substrate transporter"/>
    <property type="match status" value="1"/>
</dbReference>
<comment type="function">
    <text evidence="1">Resistance to tetracycline by an active tetracycline efflux. This is an energy-dependent process that decreases the accumulation of the antibiotic in whole cells. This protein functions as a metal-tetracycline/H(+) antiporter.</text>
</comment>
<dbReference type="GO" id="GO:0016020">
    <property type="term" value="C:membrane"/>
    <property type="evidence" value="ECO:0007669"/>
    <property type="project" value="UniProtKB-SubCell"/>
</dbReference>
<keyword evidence="11" id="KW-1185">Reference proteome</keyword>
<proteinExistence type="inferred from homology"/>
<evidence type="ECO:0000313" key="11">
    <source>
        <dbReference type="Proteomes" id="UP000293719"/>
    </source>
</evidence>
<feature type="transmembrane region" description="Helical" evidence="8">
    <location>
        <begin position="146"/>
        <end position="169"/>
    </location>
</feature>
<feature type="transmembrane region" description="Helical" evidence="8">
    <location>
        <begin position="57"/>
        <end position="77"/>
    </location>
</feature>
<dbReference type="Pfam" id="PF07690">
    <property type="entry name" value="MFS_1"/>
    <property type="match status" value="1"/>
</dbReference>
<keyword evidence="7 8" id="KW-0472">Membrane</keyword>
<keyword evidence="5 8" id="KW-0812">Transmembrane</keyword>
<evidence type="ECO:0000256" key="7">
    <source>
        <dbReference type="ARBA" id="ARBA00023136"/>
    </source>
</evidence>
<dbReference type="AlphaFoldDB" id="A0A4P6UZQ7"/>
<dbReference type="InterPro" id="IPR020846">
    <property type="entry name" value="MFS_dom"/>
</dbReference>
<feature type="transmembrane region" description="Helical" evidence="8">
    <location>
        <begin position="295"/>
        <end position="313"/>
    </location>
</feature>
<accession>A0A4P6UZQ7</accession>
<sequence length="415" mass="43387">MDAPAPRPALTEAARRRALAVILGTVVMNMIGVGLAWPILPKLVQTMGSGSVSDAAAAYAVIGTIYAVAQFLFSPLIGIVSDKYGRRPVMLVSLAGLTVDYIFAALAPTLVWLAFARLVGGIFGATVTTANAYVTDISEPAERARIFGLIGAAFGAGFILGPLLGGLLGEIDIRLPFIAAAVLGAVNLGFAFAFLPESLDEVNRRRTPDWREANPLSSLGKIASFPALTPLLVALLLTATAQRGLEGTWVLYTEFRFGWGLREAAWSLAFVGVMYVIVQGFLVGPIVRAIGDWPTVIAGFAVSCLSLALYGLAETGWMVYPLIALYVIGNGLGSPALTAICSKSVDGDRQGQLQGTLQAINALAIIFGPLLASLVLAHVSAPDPLVDVPGLWFIGGALVFALSVGLTIRAAPRPS</sequence>
<dbReference type="Proteomes" id="UP000293719">
    <property type="component" value="Chromosome"/>
</dbReference>
<feature type="transmembrane region" description="Helical" evidence="8">
    <location>
        <begin position="216"/>
        <end position="239"/>
    </location>
</feature>
<organism evidence="10 11">
    <name type="scientific">Roseitalea porphyridii</name>
    <dbReference type="NCBI Taxonomy" id="1852022"/>
    <lineage>
        <taxon>Bacteria</taxon>
        <taxon>Pseudomonadati</taxon>
        <taxon>Pseudomonadota</taxon>
        <taxon>Alphaproteobacteria</taxon>
        <taxon>Hyphomicrobiales</taxon>
        <taxon>Ahrensiaceae</taxon>
        <taxon>Roseitalea</taxon>
    </lineage>
</organism>
<evidence type="ECO:0000256" key="3">
    <source>
        <dbReference type="ARBA" id="ARBA00007520"/>
    </source>
</evidence>
<feature type="transmembrane region" description="Helical" evidence="8">
    <location>
        <begin position="114"/>
        <end position="134"/>
    </location>
</feature>
<dbReference type="Gene3D" id="1.20.1250.20">
    <property type="entry name" value="MFS general substrate transporter like domains"/>
    <property type="match status" value="1"/>
</dbReference>
<dbReference type="InterPro" id="IPR011701">
    <property type="entry name" value="MFS"/>
</dbReference>
<evidence type="ECO:0000256" key="5">
    <source>
        <dbReference type="ARBA" id="ARBA00022692"/>
    </source>
</evidence>
<name>A0A4P6UZQ7_9HYPH</name>
<dbReference type="PANTHER" id="PTHR23504">
    <property type="entry name" value="MAJOR FACILITATOR SUPERFAMILY DOMAIN-CONTAINING PROTEIN 10"/>
    <property type="match status" value="1"/>
</dbReference>
<evidence type="ECO:0000313" key="10">
    <source>
        <dbReference type="EMBL" id="QBK30551.1"/>
    </source>
</evidence>
<dbReference type="InterPro" id="IPR036259">
    <property type="entry name" value="MFS_trans_sf"/>
</dbReference>
<gene>
    <name evidence="10" type="ORF">E0E05_08045</name>
</gene>
<dbReference type="GeneID" id="90767242"/>
<dbReference type="PRINTS" id="PR01035">
    <property type="entry name" value="TCRTETA"/>
</dbReference>
<comment type="subcellular location">
    <subcellularLocation>
        <location evidence="2">Membrane</location>
        <topology evidence="2">Multi-pass membrane protein</topology>
    </subcellularLocation>
</comment>
<feature type="transmembrane region" description="Helical" evidence="8">
    <location>
        <begin position="18"/>
        <end position="37"/>
    </location>
</feature>
<dbReference type="RefSeq" id="WP_131616241.1">
    <property type="nucleotide sequence ID" value="NZ_CP036532.1"/>
</dbReference>
<feature type="transmembrane region" description="Helical" evidence="8">
    <location>
        <begin position="391"/>
        <end position="411"/>
    </location>
</feature>
<reference evidence="10 11" key="1">
    <citation type="journal article" date="2017" name="Int. J. Syst. Evol. Microbiol.">
        <title>Roseitalea porphyridii gen. nov., sp. nov., isolated from a red alga, and reclassification of Hoeflea suaedae Chung et al. 2013 as Pseudohoeflea suaedae gen. nov., comb. nov.</title>
        <authorList>
            <person name="Hyeon J.W."/>
            <person name="Jeong S.E."/>
            <person name="Baek K."/>
            <person name="Jeon C.O."/>
        </authorList>
    </citation>
    <scope>NUCLEOTIDE SEQUENCE [LARGE SCALE GENOMIC DNA]</scope>
    <source>
        <strain evidence="10 11">MA7-20</strain>
    </source>
</reference>
<dbReference type="InterPro" id="IPR001958">
    <property type="entry name" value="Tet-R_TetA/multi-R_MdtG-like"/>
</dbReference>
<feature type="transmembrane region" description="Helical" evidence="8">
    <location>
        <begin position="175"/>
        <end position="195"/>
    </location>
</feature>
<dbReference type="EMBL" id="CP036532">
    <property type="protein sequence ID" value="QBK30551.1"/>
    <property type="molecule type" value="Genomic_DNA"/>
</dbReference>
<feature type="transmembrane region" description="Helical" evidence="8">
    <location>
        <begin position="89"/>
        <end position="108"/>
    </location>
</feature>
<dbReference type="OrthoDB" id="9764259at2"/>
<evidence type="ECO:0000256" key="2">
    <source>
        <dbReference type="ARBA" id="ARBA00004141"/>
    </source>
</evidence>
<evidence type="ECO:0000256" key="4">
    <source>
        <dbReference type="ARBA" id="ARBA00022448"/>
    </source>
</evidence>
<dbReference type="PROSITE" id="PS00216">
    <property type="entry name" value="SUGAR_TRANSPORT_1"/>
    <property type="match status" value="1"/>
</dbReference>
<keyword evidence="4" id="KW-0813">Transport</keyword>
<feature type="transmembrane region" description="Helical" evidence="8">
    <location>
        <begin position="264"/>
        <end position="283"/>
    </location>
</feature>
<comment type="similarity">
    <text evidence="3">Belongs to the major facilitator superfamily. TCR/Tet family.</text>
</comment>
<evidence type="ECO:0000259" key="9">
    <source>
        <dbReference type="PROSITE" id="PS50850"/>
    </source>
</evidence>
<evidence type="ECO:0000256" key="6">
    <source>
        <dbReference type="ARBA" id="ARBA00022989"/>
    </source>
</evidence>
<dbReference type="PANTHER" id="PTHR23504:SF15">
    <property type="entry name" value="MAJOR FACILITATOR SUPERFAMILY (MFS) PROFILE DOMAIN-CONTAINING PROTEIN"/>
    <property type="match status" value="1"/>
</dbReference>
<dbReference type="PROSITE" id="PS50850">
    <property type="entry name" value="MFS"/>
    <property type="match status" value="1"/>
</dbReference>
<keyword evidence="6 8" id="KW-1133">Transmembrane helix</keyword>
<feature type="domain" description="Major facilitator superfamily (MFS) profile" evidence="9">
    <location>
        <begin position="18"/>
        <end position="413"/>
    </location>
</feature>
<evidence type="ECO:0000256" key="1">
    <source>
        <dbReference type="ARBA" id="ARBA00003279"/>
    </source>
</evidence>
<evidence type="ECO:0000256" key="8">
    <source>
        <dbReference type="SAM" id="Phobius"/>
    </source>
</evidence>
<dbReference type="InterPro" id="IPR005829">
    <property type="entry name" value="Sugar_transporter_CS"/>
</dbReference>
<feature type="transmembrane region" description="Helical" evidence="8">
    <location>
        <begin position="360"/>
        <end position="379"/>
    </location>
</feature>
<dbReference type="KEGG" id="rpod:E0E05_08045"/>
<protein>
    <submittedName>
        <fullName evidence="10">MFS transporter</fullName>
    </submittedName>
</protein>